<reference evidence="1" key="1">
    <citation type="submission" date="2022-08" db="EMBL/GenBank/DDBJ databases">
        <title>Alicyclobacillus dauci DSM2870, complete genome.</title>
        <authorList>
            <person name="Wang Q."/>
            <person name="Cai R."/>
            <person name="Wang Z."/>
        </authorList>
    </citation>
    <scope>NUCLEOTIDE SEQUENCE</scope>
    <source>
        <strain evidence="1">DSM 28700</strain>
    </source>
</reference>
<gene>
    <name evidence="1" type="ORF">NZD86_09025</name>
</gene>
<evidence type="ECO:0000313" key="1">
    <source>
        <dbReference type="EMBL" id="WAH38602.1"/>
    </source>
</evidence>
<accession>A0ABY6Z7N7</accession>
<evidence type="ECO:0000313" key="2">
    <source>
        <dbReference type="Proteomes" id="UP001164803"/>
    </source>
</evidence>
<sequence length="243" mass="29443">MQQQEAKPKQETFDLEVESFSDREKLIIRRLREFYTIDRDIREAEEWARGDNLPFEPSITASAPRDDDPIVRRILQHDVLPPEAQKVVNSVQTYVSPDEFHYAATYRVTRRLERIEPVTWEHEEHIEMVLKLLKERYGEPEEYLELTETERLAIKREAYIMDARERLPILRERKRIIKQAMDDLEMYYPEWWTILHYKYVLRKHWKTVCKVAARDGVPLTDEEYRLSRKKALHQFDKWAVGLR</sequence>
<proteinExistence type="predicted"/>
<keyword evidence="2" id="KW-1185">Reference proteome</keyword>
<dbReference type="RefSeq" id="WP_268046188.1">
    <property type="nucleotide sequence ID" value="NZ_CP104064.1"/>
</dbReference>
<dbReference type="EMBL" id="CP104064">
    <property type="protein sequence ID" value="WAH38602.1"/>
    <property type="molecule type" value="Genomic_DNA"/>
</dbReference>
<protein>
    <submittedName>
        <fullName evidence="1">Uncharacterized protein</fullName>
    </submittedName>
</protein>
<name>A0ABY6Z7N7_9BACL</name>
<dbReference type="Proteomes" id="UP001164803">
    <property type="component" value="Chromosome"/>
</dbReference>
<organism evidence="1 2">
    <name type="scientific">Alicyclobacillus dauci</name>
    <dbReference type="NCBI Taxonomy" id="1475485"/>
    <lineage>
        <taxon>Bacteria</taxon>
        <taxon>Bacillati</taxon>
        <taxon>Bacillota</taxon>
        <taxon>Bacilli</taxon>
        <taxon>Bacillales</taxon>
        <taxon>Alicyclobacillaceae</taxon>
        <taxon>Alicyclobacillus</taxon>
    </lineage>
</organism>